<dbReference type="AlphaFoldDB" id="A0A918BBZ7"/>
<keyword evidence="3" id="KW-1185">Reference proteome</keyword>
<organism evidence="2 3">
    <name type="scientific">Streptomyces ruber</name>
    <dbReference type="NCBI Taxonomy" id="83378"/>
    <lineage>
        <taxon>Bacteria</taxon>
        <taxon>Bacillati</taxon>
        <taxon>Actinomycetota</taxon>
        <taxon>Actinomycetes</taxon>
        <taxon>Kitasatosporales</taxon>
        <taxon>Streptomycetaceae</taxon>
        <taxon>Streptomyces</taxon>
    </lineage>
</organism>
<reference evidence="2" key="1">
    <citation type="journal article" date="2014" name="Int. J. Syst. Evol. Microbiol.">
        <title>Complete genome sequence of Corynebacterium casei LMG S-19264T (=DSM 44701T), isolated from a smear-ripened cheese.</title>
        <authorList>
            <consortium name="US DOE Joint Genome Institute (JGI-PGF)"/>
            <person name="Walter F."/>
            <person name="Albersmeier A."/>
            <person name="Kalinowski J."/>
            <person name="Ruckert C."/>
        </authorList>
    </citation>
    <scope>NUCLEOTIDE SEQUENCE</scope>
    <source>
        <strain evidence="2">JCM 3131</strain>
    </source>
</reference>
<sequence>MYRPACVLIAALTAPLLSALPAHAASGPPDGTPRQSVTSVSGDVSWRQCTMSGGLVIVSVQGDSDEAELFRSCRGGFQDGKPVA</sequence>
<dbReference type="EMBL" id="BMQK01000003">
    <property type="protein sequence ID" value="GGQ51433.1"/>
    <property type="molecule type" value="Genomic_DNA"/>
</dbReference>
<feature type="signal peptide" evidence="1">
    <location>
        <begin position="1"/>
        <end position="24"/>
    </location>
</feature>
<feature type="chain" id="PRO_5037249879" description="Secreted protein" evidence="1">
    <location>
        <begin position="25"/>
        <end position="84"/>
    </location>
</feature>
<evidence type="ECO:0000313" key="2">
    <source>
        <dbReference type="EMBL" id="GGQ51433.1"/>
    </source>
</evidence>
<proteinExistence type="predicted"/>
<evidence type="ECO:0000256" key="1">
    <source>
        <dbReference type="SAM" id="SignalP"/>
    </source>
</evidence>
<protein>
    <recommendedName>
        <fullName evidence="4">Secreted protein</fullName>
    </recommendedName>
</protein>
<keyword evidence="1" id="KW-0732">Signal</keyword>
<evidence type="ECO:0000313" key="3">
    <source>
        <dbReference type="Proteomes" id="UP000620156"/>
    </source>
</evidence>
<dbReference type="Proteomes" id="UP000620156">
    <property type="component" value="Unassembled WGS sequence"/>
</dbReference>
<dbReference type="RefSeq" id="WP_189216409.1">
    <property type="nucleotide sequence ID" value="NZ_BMQK01000003.1"/>
</dbReference>
<evidence type="ECO:0008006" key="4">
    <source>
        <dbReference type="Google" id="ProtNLM"/>
    </source>
</evidence>
<gene>
    <name evidence="2" type="ORF">GCM10010145_20870</name>
</gene>
<comment type="caution">
    <text evidence="2">The sequence shown here is derived from an EMBL/GenBank/DDBJ whole genome shotgun (WGS) entry which is preliminary data.</text>
</comment>
<accession>A0A918BBZ7</accession>
<name>A0A918BBZ7_9ACTN</name>
<reference evidence="2" key="2">
    <citation type="submission" date="2020-09" db="EMBL/GenBank/DDBJ databases">
        <authorList>
            <person name="Sun Q."/>
            <person name="Ohkuma M."/>
        </authorList>
    </citation>
    <scope>NUCLEOTIDE SEQUENCE</scope>
    <source>
        <strain evidence="2">JCM 3131</strain>
    </source>
</reference>